<dbReference type="Proteomes" id="UP000265955">
    <property type="component" value="Unassembled WGS sequence"/>
</dbReference>
<evidence type="ECO:0000256" key="2">
    <source>
        <dbReference type="ARBA" id="ARBA00022475"/>
    </source>
</evidence>
<evidence type="ECO:0000259" key="7">
    <source>
        <dbReference type="Pfam" id="PF06271"/>
    </source>
</evidence>
<comment type="subcellular location">
    <subcellularLocation>
        <location evidence="1">Cell membrane</location>
        <topology evidence="1">Multi-pass membrane protein</topology>
    </subcellularLocation>
</comment>
<evidence type="ECO:0000313" key="9">
    <source>
        <dbReference type="Proteomes" id="UP000265955"/>
    </source>
</evidence>
<keyword evidence="4 6" id="KW-1133">Transmembrane helix</keyword>
<accession>A0A3A3FV42</accession>
<feature type="transmembrane region" description="Helical" evidence="6">
    <location>
        <begin position="89"/>
        <end position="108"/>
    </location>
</feature>
<protein>
    <submittedName>
        <fullName evidence="8">RDD family protein</fullName>
    </submittedName>
</protein>
<feature type="domain" description="RDD" evidence="7">
    <location>
        <begin position="3"/>
        <end position="146"/>
    </location>
</feature>
<evidence type="ECO:0000256" key="4">
    <source>
        <dbReference type="ARBA" id="ARBA00022989"/>
    </source>
</evidence>
<evidence type="ECO:0000256" key="6">
    <source>
        <dbReference type="SAM" id="Phobius"/>
    </source>
</evidence>
<keyword evidence="3 6" id="KW-0812">Transmembrane</keyword>
<dbReference type="InterPro" id="IPR051791">
    <property type="entry name" value="Pra-immunoreactive"/>
</dbReference>
<organism evidence="8 9">
    <name type="scientific">Noviherbaspirillum saxi</name>
    <dbReference type="NCBI Taxonomy" id="2320863"/>
    <lineage>
        <taxon>Bacteria</taxon>
        <taxon>Pseudomonadati</taxon>
        <taxon>Pseudomonadota</taxon>
        <taxon>Betaproteobacteria</taxon>
        <taxon>Burkholderiales</taxon>
        <taxon>Oxalobacteraceae</taxon>
        <taxon>Noviherbaspirillum</taxon>
    </lineage>
</organism>
<proteinExistence type="predicted"/>
<evidence type="ECO:0000256" key="3">
    <source>
        <dbReference type="ARBA" id="ARBA00022692"/>
    </source>
</evidence>
<dbReference type="OrthoDB" id="5298807at2"/>
<evidence type="ECO:0000256" key="1">
    <source>
        <dbReference type="ARBA" id="ARBA00004651"/>
    </source>
</evidence>
<keyword evidence="5 6" id="KW-0472">Membrane</keyword>
<evidence type="ECO:0000313" key="8">
    <source>
        <dbReference type="EMBL" id="RJG00063.1"/>
    </source>
</evidence>
<dbReference type="PANTHER" id="PTHR36115:SF10">
    <property type="entry name" value="RDD DOMAIN-CONTAINING PROTEIN"/>
    <property type="match status" value="1"/>
</dbReference>
<name>A0A3A3FV42_9BURK</name>
<comment type="caution">
    <text evidence="8">The sequence shown here is derived from an EMBL/GenBank/DDBJ whole genome shotgun (WGS) entry which is preliminary data.</text>
</comment>
<dbReference type="AlphaFoldDB" id="A0A3A3FV42"/>
<dbReference type="GO" id="GO:0005886">
    <property type="term" value="C:plasma membrane"/>
    <property type="evidence" value="ECO:0007669"/>
    <property type="project" value="UniProtKB-SubCell"/>
</dbReference>
<reference evidence="9" key="1">
    <citation type="submission" date="2018-09" db="EMBL/GenBank/DDBJ databases">
        <authorList>
            <person name="Zhu H."/>
        </authorList>
    </citation>
    <scope>NUCLEOTIDE SEQUENCE [LARGE SCALE GENOMIC DNA]</scope>
    <source>
        <strain evidence="9">K1R23-30</strain>
    </source>
</reference>
<dbReference type="PANTHER" id="PTHR36115">
    <property type="entry name" value="PROLINE-RICH ANTIGEN HOMOLOG-RELATED"/>
    <property type="match status" value="1"/>
</dbReference>
<sequence>MKRRLASMTYEAMLLFGVAFVSGLVFATAMQQKHALYMRHTLQAFLFVVIGLYFIWCWVRSGQTLAMKTWHVKLVTVDNMPIDFRRATIRYFLGWMWVLPGLLAAWALDVKDTTSVSLLIGGNVVLWTLTAFLDPQRQFLHDRIAGTRIIQVPKQ</sequence>
<gene>
    <name evidence="8" type="ORF">D3871_10110</name>
</gene>
<evidence type="ECO:0000256" key="5">
    <source>
        <dbReference type="ARBA" id="ARBA00023136"/>
    </source>
</evidence>
<feature type="transmembrane region" description="Helical" evidence="6">
    <location>
        <begin position="114"/>
        <end position="133"/>
    </location>
</feature>
<feature type="transmembrane region" description="Helical" evidence="6">
    <location>
        <begin position="41"/>
        <end position="59"/>
    </location>
</feature>
<dbReference type="Pfam" id="PF06271">
    <property type="entry name" value="RDD"/>
    <property type="match status" value="1"/>
</dbReference>
<keyword evidence="2" id="KW-1003">Cell membrane</keyword>
<keyword evidence="9" id="KW-1185">Reference proteome</keyword>
<dbReference type="EMBL" id="QYUO01000001">
    <property type="protein sequence ID" value="RJG00063.1"/>
    <property type="molecule type" value="Genomic_DNA"/>
</dbReference>
<dbReference type="InterPro" id="IPR010432">
    <property type="entry name" value="RDD"/>
</dbReference>